<dbReference type="Pfam" id="PF20772">
    <property type="entry name" value="TACO1_YebC_N"/>
    <property type="match status" value="1"/>
</dbReference>
<sequence>MAGHSKWANIKHRKGAQDAKRGKIFTKLIKEITVSVKESGPDADTNPRLRLAIQNAKGQNMPKDTIDRAIKKASGADAADYQEVTFEGYGPKGVAVFVECATDNNNRTVSNVRAAFTKSGGSLGKNGSLEFVFDRKGIFVAELPEGADAEELELELIDGGAEEAEFEEGMVHVTTAVTDFGNMQKKLDELGAEVKEAGLQRIPNNLVVLTDEEFPKIWKLIDTLEDNDDVQKVYHNIDVQESQEEMM</sequence>
<dbReference type="InterPro" id="IPR049083">
    <property type="entry name" value="TACO1_YebC_N"/>
</dbReference>
<dbReference type="GO" id="GO:0005829">
    <property type="term" value="C:cytosol"/>
    <property type="evidence" value="ECO:0007669"/>
    <property type="project" value="TreeGrafter"/>
</dbReference>
<organism evidence="9 10">
    <name type="scientific">Fulvitalea axinellae</name>
    <dbReference type="NCBI Taxonomy" id="1182444"/>
    <lineage>
        <taxon>Bacteria</taxon>
        <taxon>Pseudomonadati</taxon>
        <taxon>Bacteroidota</taxon>
        <taxon>Cytophagia</taxon>
        <taxon>Cytophagales</taxon>
        <taxon>Persicobacteraceae</taxon>
        <taxon>Fulvitalea</taxon>
    </lineage>
</organism>
<dbReference type="KEGG" id="fax:FUAX_13250"/>
<dbReference type="Pfam" id="PF01709">
    <property type="entry name" value="Transcrip_reg"/>
    <property type="match status" value="1"/>
</dbReference>
<evidence type="ECO:0000313" key="10">
    <source>
        <dbReference type="Proteomes" id="UP001348817"/>
    </source>
</evidence>
<dbReference type="InterPro" id="IPR017856">
    <property type="entry name" value="Integrase-like_N"/>
</dbReference>
<keyword evidence="5 6" id="KW-0804">Transcription</keyword>
<dbReference type="NCBIfam" id="NF009044">
    <property type="entry name" value="PRK12378.1"/>
    <property type="match status" value="1"/>
</dbReference>
<protein>
    <recommendedName>
        <fullName evidence="6">Probable transcriptional regulatory protein FUAX_13250</fullName>
    </recommendedName>
</protein>
<name>A0AAU9CFX5_9BACT</name>
<feature type="domain" description="TACO1/YebC-like N-terminal" evidence="8">
    <location>
        <begin position="5"/>
        <end position="75"/>
    </location>
</feature>
<accession>A0AAU9CFX5</accession>
<dbReference type="SUPFAM" id="SSF75625">
    <property type="entry name" value="YebC-like"/>
    <property type="match status" value="1"/>
</dbReference>
<dbReference type="Gene3D" id="1.10.10.200">
    <property type="match status" value="1"/>
</dbReference>
<comment type="subcellular location">
    <subcellularLocation>
        <location evidence="6">Cytoplasm</location>
    </subcellularLocation>
</comment>
<dbReference type="HAMAP" id="MF_00693">
    <property type="entry name" value="Transcrip_reg_TACO1"/>
    <property type="match status" value="1"/>
</dbReference>
<evidence type="ECO:0000256" key="6">
    <source>
        <dbReference type="HAMAP-Rule" id="MF_00693"/>
    </source>
</evidence>
<keyword evidence="2 6" id="KW-0963">Cytoplasm</keyword>
<gene>
    <name evidence="9" type="ORF">FUAX_13250</name>
</gene>
<feature type="domain" description="TACO1/YebC-like second and third" evidence="7">
    <location>
        <begin position="81"/>
        <end position="237"/>
    </location>
</feature>
<reference evidence="9 10" key="1">
    <citation type="submission" date="2021-12" db="EMBL/GenBank/DDBJ databases">
        <title>Genome sequencing of bacteria with rrn-lacking chromosome and rrn-plasmid.</title>
        <authorList>
            <person name="Anda M."/>
            <person name="Iwasaki W."/>
        </authorList>
    </citation>
    <scope>NUCLEOTIDE SEQUENCE [LARGE SCALE GENOMIC DNA]</scope>
    <source>
        <strain evidence="9 10">DSM 100852</strain>
    </source>
</reference>
<dbReference type="GO" id="GO:0003677">
    <property type="term" value="F:DNA binding"/>
    <property type="evidence" value="ECO:0007669"/>
    <property type="project" value="UniProtKB-UniRule"/>
</dbReference>
<dbReference type="InterPro" id="IPR029072">
    <property type="entry name" value="YebC-like"/>
</dbReference>
<evidence type="ECO:0000256" key="3">
    <source>
        <dbReference type="ARBA" id="ARBA00023015"/>
    </source>
</evidence>
<evidence type="ECO:0000256" key="2">
    <source>
        <dbReference type="ARBA" id="ARBA00022490"/>
    </source>
</evidence>
<keyword evidence="3 6" id="KW-0805">Transcription regulation</keyword>
<dbReference type="RefSeq" id="WP_338394121.1">
    <property type="nucleotide sequence ID" value="NZ_AP025314.1"/>
</dbReference>
<evidence type="ECO:0000259" key="7">
    <source>
        <dbReference type="Pfam" id="PF01709"/>
    </source>
</evidence>
<dbReference type="Gene3D" id="3.30.70.980">
    <property type="match status" value="2"/>
</dbReference>
<evidence type="ECO:0000256" key="4">
    <source>
        <dbReference type="ARBA" id="ARBA00023125"/>
    </source>
</evidence>
<evidence type="ECO:0000256" key="1">
    <source>
        <dbReference type="ARBA" id="ARBA00008724"/>
    </source>
</evidence>
<dbReference type="InterPro" id="IPR048300">
    <property type="entry name" value="TACO1_YebC-like_2nd/3rd_dom"/>
</dbReference>
<dbReference type="AlphaFoldDB" id="A0AAU9CFX5"/>
<comment type="similarity">
    <text evidence="1 6">Belongs to the TACO1 family.</text>
</comment>
<dbReference type="EMBL" id="AP025314">
    <property type="protein sequence ID" value="BDD08893.1"/>
    <property type="molecule type" value="Genomic_DNA"/>
</dbReference>
<dbReference type="GO" id="GO:0006355">
    <property type="term" value="P:regulation of DNA-templated transcription"/>
    <property type="evidence" value="ECO:0007669"/>
    <property type="project" value="UniProtKB-UniRule"/>
</dbReference>
<keyword evidence="10" id="KW-1185">Reference proteome</keyword>
<evidence type="ECO:0000259" key="8">
    <source>
        <dbReference type="Pfam" id="PF20772"/>
    </source>
</evidence>
<dbReference type="FunFam" id="1.10.10.200:FF:000002">
    <property type="entry name" value="Probable transcriptional regulatory protein CLM62_37755"/>
    <property type="match status" value="1"/>
</dbReference>
<dbReference type="PANTHER" id="PTHR12532">
    <property type="entry name" value="TRANSLATIONAL ACTIVATOR OF CYTOCHROME C OXIDASE 1"/>
    <property type="match status" value="1"/>
</dbReference>
<evidence type="ECO:0000256" key="5">
    <source>
        <dbReference type="ARBA" id="ARBA00023163"/>
    </source>
</evidence>
<dbReference type="NCBIfam" id="TIGR01033">
    <property type="entry name" value="YebC/PmpR family DNA-binding transcriptional regulator"/>
    <property type="match status" value="1"/>
</dbReference>
<evidence type="ECO:0000313" key="9">
    <source>
        <dbReference type="EMBL" id="BDD08893.1"/>
    </source>
</evidence>
<proteinExistence type="inferred from homology"/>
<dbReference type="InterPro" id="IPR002876">
    <property type="entry name" value="Transcrip_reg_TACO1-like"/>
</dbReference>
<dbReference type="PANTHER" id="PTHR12532:SF6">
    <property type="entry name" value="TRANSCRIPTIONAL REGULATORY PROTEIN YEBC-RELATED"/>
    <property type="match status" value="1"/>
</dbReference>
<dbReference type="NCBIfam" id="NF001030">
    <property type="entry name" value="PRK00110.1"/>
    <property type="match status" value="1"/>
</dbReference>
<dbReference type="InterPro" id="IPR026564">
    <property type="entry name" value="Transcrip_reg_TACO1-like_dom3"/>
</dbReference>
<dbReference type="Proteomes" id="UP001348817">
    <property type="component" value="Chromosome"/>
</dbReference>
<keyword evidence="4 6" id="KW-0238">DNA-binding</keyword>